<organism evidence="3 4">
    <name type="scientific">Vanilla planifolia</name>
    <name type="common">Vanilla</name>
    <dbReference type="NCBI Taxonomy" id="51239"/>
    <lineage>
        <taxon>Eukaryota</taxon>
        <taxon>Viridiplantae</taxon>
        <taxon>Streptophyta</taxon>
        <taxon>Embryophyta</taxon>
        <taxon>Tracheophyta</taxon>
        <taxon>Spermatophyta</taxon>
        <taxon>Magnoliopsida</taxon>
        <taxon>Liliopsida</taxon>
        <taxon>Asparagales</taxon>
        <taxon>Orchidaceae</taxon>
        <taxon>Vanilloideae</taxon>
        <taxon>Vanilleae</taxon>
        <taxon>Vanilla</taxon>
    </lineage>
</organism>
<reference evidence="4 5" key="1">
    <citation type="journal article" date="2020" name="Nat. Food">
        <title>A phased Vanilla planifolia genome enables genetic improvement of flavour and production.</title>
        <authorList>
            <person name="Hasing T."/>
            <person name="Tang H."/>
            <person name="Brym M."/>
            <person name="Khazi F."/>
            <person name="Huang T."/>
            <person name="Chambers A.H."/>
        </authorList>
    </citation>
    <scope>NUCLEOTIDE SEQUENCE [LARGE SCALE GENOMIC DNA]</scope>
    <source>
        <tissue evidence="3">Leaf</tissue>
    </source>
</reference>
<dbReference type="Proteomes" id="UP000639772">
    <property type="component" value="Unassembled WGS sequence"/>
</dbReference>
<feature type="region of interest" description="Disordered" evidence="1">
    <location>
        <begin position="1"/>
        <end position="23"/>
    </location>
</feature>
<feature type="compositionally biased region" description="Polar residues" evidence="1">
    <location>
        <begin position="1"/>
        <end position="17"/>
    </location>
</feature>
<keyword evidence="4" id="KW-1185">Reference proteome</keyword>
<name>A0A835P4S8_VANPL</name>
<evidence type="ECO:0000313" key="3">
    <source>
        <dbReference type="EMBL" id="KAG0446661.1"/>
    </source>
</evidence>
<dbReference type="EMBL" id="JADCNL010000561">
    <property type="protein sequence ID" value="KAG0446661.1"/>
    <property type="molecule type" value="Genomic_DNA"/>
</dbReference>
<accession>A0A835P4S8</accession>
<sequence length="160" mass="16911">MQCQQFTAGQNLTGNSPANHASQLAASSSHHVWLPAASPCGVQLLHVAGDGDSNNNQSLTATRSPKTETAGLSSRHERALPTDNQNAKVRSHHLITVQHPCSAALDQQQMEPGKLLVTASGGPALFGKSRQDYVYHSPSGQVTVTTGTAIYEAKRFPATT</sequence>
<evidence type="ECO:0000313" key="4">
    <source>
        <dbReference type="Proteomes" id="UP000636800"/>
    </source>
</evidence>
<feature type="region of interest" description="Disordered" evidence="1">
    <location>
        <begin position="48"/>
        <end position="86"/>
    </location>
</feature>
<dbReference type="Proteomes" id="UP000636800">
    <property type="component" value="Unassembled WGS sequence"/>
</dbReference>
<protein>
    <submittedName>
        <fullName evidence="3">Uncharacterized protein</fullName>
    </submittedName>
</protein>
<proteinExistence type="predicted"/>
<evidence type="ECO:0000313" key="5">
    <source>
        <dbReference type="Proteomes" id="UP000639772"/>
    </source>
</evidence>
<gene>
    <name evidence="3" type="ORF">HPP92_028739</name>
    <name evidence="2" type="ORF">HPP92_028750</name>
</gene>
<feature type="compositionally biased region" description="Polar residues" evidence="1">
    <location>
        <begin position="52"/>
        <end position="64"/>
    </location>
</feature>
<dbReference type="AlphaFoldDB" id="A0A835P4S8"/>
<evidence type="ECO:0000256" key="1">
    <source>
        <dbReference type="SAM" id="MobiDB-lite"/>
    </source>
</evidence>
<dbReference type="EMBL" id="JADCNM010000562">
    <property type="protein sequence ID" value="KAG0446619.1"/>
    <property type="molecule type" value="Genomic_DNA"/>
</dbReference>
<evidence type="ECO:0000313" key="2">
    <source>
        <dbReference type="EMBL" id="KAG0446619.1"/>
    </source>
</evidence>
<comment type="caution">
    <text evidence="3">The sequence shown here is derived from an EMBL/GenBank/DDBJ whole genome shotgun (WGS) entry which is preliminary data.</text>
</comment>